<evidence type="ECO:0000256" key="12">
    <source>
        <dbReference type="SAM" id="MobiDB-lite"/>
    </source>
</evidence>
<protein>
    <recommendedName>
        <fullName evidence="3">lipoyl synthase</fullName>
        <ecNumber evidence="3">2.8.1.8</ecNumber>
    </recommendedName>
</protein>
<feature type="region of interest" description="Disordered" evidence="12">
    <location>
        <begin position="360"/>
        <end position="380"/>
    </location>
</feature>
<dbReference type="EMBL" id="UINC01001038">
    <property type="protein sequence ID" value="SUZ68405.1"/>
    <property type="molecule type" value="Genomic_DNA"/>
</dbReference>
<keyword evidence="10" id="KW-0411">Iron-sulfur</keyword>
<keyword evidence="4" id="KW-0004">4Fe-4S</keyword>
<dbReference type="PROSITE" id="PS51918">
    <property type="entry name" value="RADICAL_SAM"/>
    <property type="match status" value="1"/>
</dbReference>
<dbReference type="SFLD" id="SFLDS00029">
    <property type="entry name" value="Radical_SAM"/>
    <property type="match status" value="1"/>
</dbReference>
<feature type="domain" description="Radical SAM core" evidence="13">
    <location>
        <begin position="82"/>
        <end position="299"/>
    </location>
</feature>
<dbReference type="FunFam" id="3.20.20.70:FF:000040">
    <property type="entry name" value="Lipoyl synthase"/>
    <property type="match status" value="1"/>
</dbReference>
<keyword evidence="8" id="KW-0479">Metal-binding</keyword>
<dbReference type="AlphaFoldDB" id="A0A381PN16"/>
<evidence type="ECO:0000256" key="10">
    <source>
        <dbReference type="ARBA" id="ARBA00023014"/>
    </source>
</evidence>
<comment type="subcellular location">
    <subcellularLocation>
        <location evidence="2">Mitochondrion</location>
    </subcellularLocation>
</comment>
<dbReference type="GO" id="GO:0046872">
    <property type="term" value="F:metal ion binding"/>
    <property type="evidence" value="ECO:0007669"/>
    <property type="project" value="UniProtKB-KW"/>
</dbReference>
<dbReference type="NCBIfam" id="NF009544">
    <property type="entry name" value="PRK12928.1"/>
    <property type="match status" value="1"/>
</dbReference>
<reference evidence="14" key="1">
    <citation type="submission" date="2018-05" db="EMBL/GenBank/DDBJ databases">
        <authorList>
            <person name="Lanie J.A."/>
            <person name="Ng W.-L."/>
            <person name="Kazmierczak K.M."/>
            <person name="Andrzejewski T.M."/>
            <person name="Davidsen T.M."/>
            <person name="Wayne K.J."/>
            <person name="Tettelin H."/>
            <person name="Glass J.I."/>
            <person name="Rusch D."/>
            <person name="Podicherti R."/>
            <person name="Tsui H.-C.T."/>
            <person name="Winkler M.E."/>
        </authorList>
    </citation>
    <scope>NUCLEOTIDE SEQUENCE</scope>
</reference>
<dbReference type="PANTHER" id="PTHR10949">
    <property type="entry name" value="LIPOYL SYNTHASE"/>
    <property type="match status" value="1"/>
</dbReference>
<dbReference type="GO" id="GO:0005739">
    <property type="term" value="C:mitochondrion"/>
    <property type="evidence" value="ECO:0007669"/>
    <property type="project" value="UniProtKB-SubCell"/>
</dbReference>
<comment type="catalytic activity">
    <reaction evidence="11">
        <text>[[Fe-S] cluster scaffold protein carrying a second [4Fe-4S](2+) cluster] + N(6)-octanoyl-L-lysyl-[protein] + 2 oxidized [2Fe-2S]-[ferredoxin] + 2 S-adenosyl-L-methionine + 4 H(+) = [[Fe-S] cluster scaffold protein] + N(6)-[(R)-dihydrolipoyl]-L-lysyl-[protein] + 4 Fe(3+) + 2 hydrogen sulfide + 2 5'-deoxyadenosine + 2 L-methionine + 2 reduced [2Fe-2S]-[ferredoxin]</text>
        <dbReference type="Rhea" id="RHEA:16585"/>
        <dbReference type="Rhea" id="RHEA-COMP:9928"/>
        <dbReference type="Rhea" id="RHEA-COMP:10000"/>
        <dbReference type="Rhea" id="RHEA-COMP:10001"/>
        <dbReference type="Rhea" id="RHEA-COMP:10475"/>
        <dbReference type="Rhea" id="RHEA-COMP:14568"/>
        <dbReference type="Rhea" id="RHEA-COMP:14569"/>
        <dbReference type="ChEBI" id="CHEBI:15378"/>
        <dbReference type="ChEBI" id="CHEBI:17319"/>
        <dbReference type="ChEBI" id="CHEBI:29034"/>
        <dbReference type="ChEBI" id="CHEBI:29919"/>
        <dbReference type="ChEBI" id="CHEBI:33722"/>
        <dbReference type="ChEBI" id="CHEBI:33737"/>
        <dbReference type="ChEBI" id="CHEBI:33738"/>
        <dbReference type="ChEBI" id="CHEBI:57844"/>
        <dbReference type="ChEBI" id="CHEBI:59789"/>
        <dbReference type="ChEBI" id="CHEBI:78809"/>
        <dbReference type="ChEBI" id="CHEBI:83100"/>
        <dbReference type="EC" id="2.8.1.8"/>
    </reaction>
</comment>
<evidence type="ECO:0000256" key="5">
    <source>
        <dbReference type="ARBA" id="ARBA00022490"/>
    </source>
</evidence>
<dbReference type="SMART" id="SM00729">
    <property type="entry name" value="Elp3"/>
    <property type="match status" value="1"/>
</dbReference>
<accession>A0A381PN16</accession>
<feature type="region of interest" description="Disordered" evidence="12">
    <location>
        <begin position="1"/>
        <end position="29"/>
    </location>
</feature>
<evidence type="ECO:0000259" key="13">
    <source>
        <dbReference type="PROSITE" id="PS51918"/>
    </source>
</evidence>
<dbReference type="SUPFAM" id="SSF102114">
    <property type="entry name" value="Radical SAM enzymes"/>
    <property type="match status" value="1"/>
</dbReference>
<evidence type="ECO:0000256" key="8">
    <source>
        <dbReference type="ARBA" id="ARBA00022723"/>
    </source>
</evidence>
<dbReference type="SFLD" id="SFLDG01058">
    <property type="entry name" value="lipoyl_synthase_like"/>
    <property type="match status" value="1"/>
</dbReference>
<dbReference type="InterPro" id="IPR013785">
    <property type="entry name" value="Aldolase_TIM"/>
</dbReference>
<keyword evidence="7" id="KW-0949">S-adenosyl-L-methionine</keyword>
<dbReference type="HAMAP" id="MF_00206">
    <property type="entry name" value="Lipoyl_synth"/>
    <property type="match status" value="1"/>
</dbReference>
<dbReference type="GO" id="GO:0016992">
    <property type="term" value="F:lipoate synthase activity"/>
    <property type="evidence" value="ECO:0007669"/>
    <property type="project" value="UniProtKB-EC"/>
</dbReference>
<gene>
    <name evidence="14" type="ORF">METZ01_LOCUS21259</name>
</gene>
<evidence type="ECO:0000256" key="6">
    <source>
        <dbReference type="ARBA" id="ARBA00022679"/>
    </source>
</evidence>
<dbReference type="PANTHER" id="PTHR10949:SF0">
    <property type="entry name" value="LIPOYL SYNTHASE, MITOCHONDRIAL"/>
    <property type="match status" value="1"/>
</dbReference>
<dbReference type="NCBIfam" id="NF004019">
    <property type="entry name" value="PRK05481.1"/>
    <property type="match status" value="1"/>
</dbReference>
<proteinExistence type="inferred from homology"/>
<comment type="cofactor">
    <cofactor evidence="1">
        <name>[4Fe-4S] cluster</name>
        <dbReference type="ChEBI" id="CHEBI:49883"/>
    </cofactor>
</comment>
<dbReference type="Pfam" id="PF16881">
    <property type="entry name" value="LIAS_N"/>
    <property type="match status" value="1"/>
</dbReference>
<evidence type="ECO:0000313" key="14">
    <source>
        <dbReference type="EMBL" id="SUZ68405.1"/>
    </source>
</evidence>
<dbReference type="SFLD" id="SFLDF00271">
    <property type="entry name" value="lipoyl_synthase"/>
    <property type="match status" value="1"/>
</dbReference>
<evidence type="ECO:0000256" key="11">
    <source>
        <dbReference type="ARBA" id="ARBA00047326"/>
    </source>
</evidence>
<dbReference type="Gene3D" id="3.20.20.70">
    <property type="entry name" value="Aldolase class I"/>
    <property type="match status" value="1"/>
</dbReference>
<sequence>METSGGYAPGGKDTGLVKPKGSSSIRAHEGLDTVPMRGRKPEWLKVRSPGGSEYLRLKGLMRSQALHTVCEEAGCPNIGECWEAGTATFMILGDVCTRACKYCAVAHGLPTELDLEEPARVADTVRAMALEHVVITSVNRDELADGGAGIYAETISRIHKAVPGCSVEVLIPDLKGDESALRVVMEARPAILGHNLETVERLHPDVRPGGRYWRSISFLGAAKRIDASLLTKTGIILGMGEEAGEIRQAMSDLREAAVDILTLGQYLRPSVQHIPVARWVTPAEFAEWKRVGEEHFGFGHVEAGPLVRSSYHAKEQARAVEAGEPGSIQRVLEVDIPAPAEVLPGFDLVQLEIGRPGRLNPGAVRRAPHNLRLPRPDEPG</sequence>
<name>A0A381PN16_9ZZZZ</name>
<dbReference type="InterPro" id="IPR007197">
    <property type="entry name" value="rSAM"/>
</dbReference>
<evidence type="ECO:0000256" key="2">
    <source>
        <dbReference type="ARBA" id="ARBA00004173"/>
    </source>
</evidence>
<keyword evidence="6" id="KW-0808">Transferase</keyword>
<evidence type="ECO:0000256" key="4">
    <source>
        <dbReference type="ARBA" id="ARBA00022485"/>
    </source>
</evidence>
<keyword evidence="5" id="KW-0963">Cytoplasm</keyword>
<dbReference type="GO" id="GO:0051539">
    <property type="term" value="F:4 iron, 4 sulfur cluster binding"/>
    <property type="evidence" value="ECO:0007669"/>
    <property type="project" value="UniProtKB-KW"/>
</dbReference>
<evidence type="ECO:0000256" key="1">
    <source>
        <dbReference type="ARBA" id="ARBA00001966"/>
    </source>
</evidence>
<keyword evidence="9" id="KW-0408">Iron</keyword>
<dbReference type="InterPro" id="IPR058240">
    <property type="entry name" value="rSAM_sf"/>
</dbReference>
<dbReference type="InterPro" id="IPR031691">
    <property type="entry name" value="LIAS_N"/>
</dbReference>
<dbReference type="InterPro" id="IPR006638">
    <property type="entry name" value="Elp3/MiaA/NifB-like_rSAM"/>
</dbReference>
<evidence type="ECO:0000256" key="7">
    <source>
        <dbReference type="ARBA" id="ARBA00022691"/>
    </source>
</evidence>
<dbReference type="EC" id="2.8.1.8" evidence="3"/>
<evidence type="ECO:0000256" key="9">
    <source>
        <dbReference type="ARBA" id="ARBA00023004"/>
    </source>
</evidence>
<dbReference type="NCBIfam" id="TIGR00510">
    <property type="entry name" value="lipA"/>
    <property type="match status" value="1"/>
</dbReference>
<dbReference type="InterPro" id="IPR003698">
    <property type="entry name" value="Lipoyl_synth"/>
</dbReference>
<evidence type="ECO:0000256" key="3">
    <source>
        <dbReference type="ARBA" id="ARBA00012237"/>
    </source>
</evidence>
<dbReference type="Pfam" id="PF04055">
    <property type="entry name" value="Radical_SAM"/>
    <property type="match status" value="1"/>
</dbReference>
<organism evidence="14">
    <name type="scientific">marine metagenome</name>
    <dbReference type="NCBI Taxonomy" id="408172"/>
    <lineage>
        <taxon>unclassified sequences</taxon>
        <taxon>metagenomes</taxon>
        <taxon>ecological metagenomes</taxon>
    </lineage>
</organism>